<protein>
    <recommendedName>
        <fullName evidence="2">ParB-like C-terminal domain-containing protein</fullName>
    </recommendedName>
</protein>
<dbReference type="RefSeq" id="WP_306639330.1">
    <property type="nucleotide sequence ID" value="NZ_JAUSXB010000002.1"/>
</dbReference>
<feature type="domain" description="ParB-like C-terminal" evidence="2">
    <location>
        <begin position="63"/>
        <end position="102"/>
    </location>
</feature>
<dbReference type="EMBL" id="JAUSXB010000002">
    <property type="protein sequence ID" value="MDQ0676571.1"/>
    <property type="molecule type" value="Genomic_DNA"/>
</dbReference>
<dbReference type="Gene3D" id="6.10.180.30">
    <property type="match status" value="1"/>
</dbReference>
<evidence type="ECO:0000313" key="4">
    <source>
        <dbReference type="Proteomes" id="UP001236806"/>
    </source>
</evidence>
<dbReference type="Pfam" id="PF18064">
    <property type="entry name" value="CB_ParB_C"/>
    <property type="match status" value="1"/>
</dbReference>
<evidence type="ECO:0000256" key="1">
    <source>
        <dbReference type="SAM" id="MobiDB-lite"/>
    </source>
</evidence>
<evidence type="ECO:0000259" key="2">
    <source>
        <dbReference type="Pfam" id="PF18064"/>
    </source>
</evidence>
<dbReference type="Proteomes" id="UP001236806">
    <property type="component" value="Unassembled WGS sequence"/>
</dbReference>
<sequence length="120" mass="13120">MSQNREPIGPPPRRPSAGGVQNLLKANRAPASESQAPVTPVEAVPSSKKEPVTFYMLGADRQRAKAAYKATNGEEMDASWTDFVARAVMNEVLRRERMYNNGDPFPRVSAKLAPGRKLAP</sequence>
<evidence type="ECO:0000313" key="3">
    <source>
        <dbReference type="EMBL" id="MDQ0676571.1"/>
    </source>
</evidence>
<reference evidence="3 4" key="1">
    <citation type="submission" date="2023-07" db="EMBL/GenBank/DDBJ databases">
        <title>Comparative genomics of wheat-associated soil bacteria to identify genetic determinants of phenazine resistance.</title>
        <authorList>
            <person name="Mouncey N."/>
        </authorList>
    </citation>
    <scope>NUCLEOTIDE SEQUENCE [LARGE SCALE GENOMIC DNA]</scope>
    <source>
        <strain evidence="3 4">W1I3</strain>
    </source>
</reference>
<name>A0ABU0PRH2_9MICC</name>
<proteinExistence type="predicted"/>
<accession>A0ABU0PRH2</accession>
<gene>
    <name evidence="3" type="ORF">QFZ36_004197</name>
</gene>
<feature type="region of interest" description="Disordered" evidence="1">
    <location>
        <begin position="1"/>
        <end position="47"/>
    </location>
</feature>
<comment type="caution">
    <text evidence="3">The sequence shown here is derived from an EMBL/GenBank/DDBJ whole genome shotgun (WGS) entry which is preliminary data.</text>
</comment>
<feature type="region of interest" description="Disordered" evidence="1">
    <location>
        <begin position="99"/>
        <end position="120"/>
    </location>
</feature>
<organism evidence="3 4">
    <name type="scientific">Pseudarthrobacter siccitolerans</name>
    <dbReference type="NCBI Taxonomy" id="861266"/>
    <lineage>
        <taxon>Bacteria</taxon>
        <taxon>Bacillati</taxon>
        <taxon>Actinomycetota</taxon>
        <taxon>Actinomycetes</taxon>
        <taxon>Micrococcales</taxon>
        <taxon>Micrococcaceae</taxon>
        <taxon>Pseudarthrobacter</taxon>
    </lineage>
</organism>
<dbReference type="InterPro" id="IPR040851">
    <property type="entry name" value="ParB-like_C"/>
</dbReference>
<keyword evidence="4" id="KW-1185">Reference proteome</keyword>